<evidence type="ECO:0000256" key="2">
    <source>
        <dbReference type="ARBA" id="ARBA00022679"/>
    </source>
</evidence>
<dbReference type="EMBL" id="CAXAMM010028890">
    <property type="protein sequence ID" value="CAK9063601.1"/>
    <property type="molecule type" value="Genomic_DNA"/>
</dbReference>
<evidence type="ECO:0000256" key="1">
    <source>
        <dbReference type="ARBA" id="ARBA00022603"/>
    </source>
</evidence>
<sequence length="774" mass="86414">MWYASCIARKVPPVSLGLESFGVKQKDGKFLGLLVKSEFARRFVEGPEDSRKVMEIRSRAVTFLSPEDRIILLSTSGGTGFRRALAILEFEMCIKIPDAKFSKYFQLHQVSEEEFAKYKGSLSKPSDHLFGYQFALVHTFPDEPILQTKGGEIWVYVGESDFKRQPGNEGELRRIGVPELKVGGSSSSITSNSCQSLGVALKSAADDTPNQQGNLSEEENAEGDSDAETDGENEEEVHPGSDAVLCTCLLLSEWTNLREGTTSSILRPNEPEHMEAEVVVMVRGKHGHTVVGQVVVRSALEIDRKCRETICNRAWSRRGVGTMYTENQLKNMLLGAKVWKWKIRDVAAYDEPATLRYFCEQPSQKSKMFFLKRSQLCDCRKHVAKIPASMTFLETADWFVNQLPDEMQASVAQTVYALAKTNSCIRIGTTCSGTDVCVAVLRDTVEWLNRWKVIHLLSPAIAIFENVKAVTEKTRDKKGALHEACVEVMKRDLRAMGYHFSWTVLDSRDFLLPQRRNRCWGIATLISQEEPNDDVVGSRYKSCLGELKSNACFGMDVMFPSTPDTIQEEPKEGRHQLLVDRSKKVFFQVQNVFVDCSTSQDRTIHTASAVPCITPTHPVYWVEGRRYLGGQDFLNAQGLWPCAFTDYAYSVLLANPGLAQSMAGNSFSATVNQAVVIASLFACPGAWKTVATVAGKPGTPPAAPKDASSLRRVRGKRKAPEFDRVVKAAPKIQRKKKKNYYKRKQPGIDSRKKSKGKSPVATIWQKERVSVPES</sequence>
<proteinExistence type="predicted"/>
<keyword evidence="2" id="KW-0808">Transferase</keyword>
<accession>A0ABP0NJ02</accession>
<dbReference type="InterPro" id="IPR001525">
    <property type="entry name" value="C5_MeTfrase"/>
</dbReference>
<gene>
    <name evidence="4" type="ORF">SCF082_LOCUS32898</name>
</gene>
<name>A0ABP0NJ02_9DINO</name>
<feature type="region of interest" description="Disordered" evidence="3">
    <location>
        <begin position="697"/>
        <end position="774"/>
    </location>
</feature>
<dbReference type="InterPro" id="IPR029063">
    <property type="entry name" value="SAM-dependent_MTases_sf"/>
</dbReference>
<dbReference type="Gene3D" id="3.40.50.150">
    <property type="entry name" value="Vaccinia Virus protein VP39"/>
    <property type="match status" value="1"/>
</dbReference>
<reference evidence="4 5" key="1">
    <citation type="submission" date="2024-02" db="EMBL/GenBank/DDBJ databases">
        <authorList>
            <person name="Chen Y."/>
            <person name="Shah S."/>
            <person name="Dougan E. K."/>
            <person name="Thang M."/>
            <person name="Chan C."/>
        </authorList>
    </citation>
    <scope>NUCLEOTIDE SEQUENCE [LARGE SCALE GENOMIC DNA]</scope>
</reference>
<feature type="region of interest" description="Disordered" evidence="3">
    <location>
        <begin position="203"/>
        <end position="239"/>
    </location>
</feature>
<evidence type="ECO:0000313" key="4">
    <source>
        <dbReference type="EMBL" id="CAK9063601.1"/>
    </source>
</evidence>
<keyword evidence="5" id="KW-1185">Reference proteome</keyword>
<protein>
    <submittedName>
        <fullName evidence="4">Mitochondrial</fullName>
    </submittedName>
</protein>
<dbReference type="Proteomes" id="UP001642464">
    <property type="component" value="Unassembled WGS sequence"/>
</dbReference>
<evidence type="ECO:0000256" key="3">
    <source>
        <dbReference type="SAM" id="MobiDB-lite"/>
    </source>
</evidence>
<comment type="caution">
    <text evidence="4">The sequence shown here is derived from an EMBL/GenBank/DDBJ whole genome shotgun (WGS) entry which is preliminary data.</text>
</comment>
<dbReference type="SUPFAM" id="SSF53335">
    <property type="entry name" value="S-adenosyl-L-methionine-dependent methyltransferases"/>
    <property type="match status" value="1"/>
</dbReference>
<organism evidence="4 5">
    <name type="scientific">Durusdinium trenchii</name>
    <dbReference type="NCBI Taxonomy" id="1381693"/>
    <lineage>
        <taxon>Eukaryota</taxon>
        <taxon>Sar</taxon>
        <taxon>Alveolata</taxon>
        <taxon>Dinophyceae</taxon>
        <taxon>Suessiales</taxon>
        <taxon>Symbiodiniaceae</taxon>
        <taxon>Durusdinium</taxon>
    </lineage>
</organism>
<feature type="compositionally biased region" description="Basic residues" evidence="3">
    <location>
        <begin position="732"/>
        <end position="745"/>
    </location>
</feature>
<feature type="compositionally biased region" description="Basic and acidic residues" evidence="3">
    <location>
        <begin position="765"/>
        <end position="774"/>
    </location>
</feature>
<keyword evidence="1" id="KW-0489">Methyltransferase</keyword>
<dbReference type="Pfam" id="PF00145">
    <property type="entry name" value="DNA_methylase"/>
    <property type="match status" value="1"/>
</dbReference>
<evidence type="ECO:0000313" key="5">
    <source>
        <dbReference type="Proteomes" id="UP001642464"/>
    </source>
</evidence>
<feature type="compositionally biased region" description="Acidic residues" evidence="3">
    <location>
        <begin position="216"/>
        <end position="235"/>
    </location>
</feature>